<dbReference type="OrthoDB" id="524886at2759"/>
<dbReference type="SUPFAM" id="SSF46938">
    <property type="entry name" value="CRAL/TRIO N-terminal domain"/>
    <property type="match status" value="1"/>
</dbReference>
<evidence type="ECO:0000259" key="1">
    <source>
        <dbReference type="PROSITE" id="PS50191"/>
    </source>
</evidence>
<comment type="caution">
    <text evidence="3">The sequence shown here is derived from an EMBL/GenBank/DDBJ whole genome shotgun (WGS) entry which is preliminary data.</text>
</comment>
<dbReference type="GO" id="GO:1902936">
    <property type="term" value="F:phosphatidylinositol bisphosphate binding"/>
    <property type="evidence" value="ECO:0007669"/>
    <property type="project" value="TreeGrafter"/>
</dbReference>
<dbReference type="Pfam" id="PF00650">
    <property type="entry name" value="CRAL_TRIO"/>
    <property type="match status" value="1"/>
</dbReference>
<keyword evidence="4" id="KW-1185">Reference proteome</keyword>
<dbReference type="InterPro" id="IPR001251">
    <property type="entry name" value="CRAL-TRIO_dom"/>
</dbReference>
<dbReference type="AlphaFoldDB" id="A0A836BT77"/>
<gene>
    <name evidence="2" type="ORF">HYH03_013340</name>
    <name evidence="3" type="ORF">HYH03_013341</name>
</gene>
<organism evidence="3 4">
    <name type="scientific">Edaphochlamys debaryana</name>
    <dbReference type="NCBI Taxonomy" id="47281"/>
    <lineage>
        <taxon>Eukaryota</taxon>
        <taxon>Viridiplantae</taxon>
        <taxon>Chlorophyta</taxon>
        <taxon>core chlorophytes</taxon>
        <taxon>Chlorophyceae</taxon>
        <taxon>CS clade</taxon>
        <taxon>Chlamydomonadales</taxon>
        <taxon>Chlamydomonadales incertae sedis</taxon>
        <taxon>Edaphochlamys</taxon>
    </lineage>
</organism>
<dbReference type="InterPro" id="IPR036273">
    <property type="entry name" value="CRAL/TRIO_N_dom_sf"/>
</dbReference>
<dbReference type="SUPFAM" id="SSF52087">
    <property type="entry name" value="CRAL/TRIO domain"/>
    <property type="match status" value="1"/>
</dbReference>
<feature type="domain" description="CRAL-TRIO" evidence="1">
    <location>
        <begin position="100"/>
        <end position="269"/>
    </location>
</feature>
<dbReference type="PRINTS" id="PR00180">
    <property type="entry name" value="CRETINALDHBP"/>
</dbReference>
<evidence type="ECO:0000313" key="2">
    <source>
        <dbReference type="EMBL" id="KAG2488034.1"/>
    </source>
</evidence>
<dbReference type="CDD" id="cd00170">
    <property type="entry name" value="SEC14"/>
    <property type="match status" value="1"/>
</dbReference>
<accession>A0A836BT77</accession>
<evidence type="ECO:0000313" key="4">
    <source>
        <dbReference type="Proteomes" id="UP000612055"/>
    </source>
</evidence>
<reference evidence="3" key="1">
    <citation type="journal article" date="2020" name="bioRxiv">
        <title>Comparative genomics of Chlamydomonas.</title>
        <authorList>
            <person name="Craig R.J."/>
            <person name="Hasan A.R."/>
            <person name="Ness R.W."/>
            <person name="Keightley P.D."/>
        </authorList>
    </citation>
    <scope>NUCLEOTIDE SEQUENCE</scope>
    <source>
        <strain evidence="3">CCAP 11/70</strain>
    </source>
</reference>
<proteinExistence type="predicted"/>
<dbReference type="PROSITE" id="PS50191">
    <property type="entry name" value="CRAL_TRIO"/>
    <property type="match status" value="1"/>
</dbReference>
<dbReference type="Gene3D" id="1.10.8.20">
    <property type="entry name" value="N-terminal domain of phosphatidylinositol transfer protein sec14p"/>
    <property type="match status" value="1"/>
</dbReference>
<dbReference type="Gene3D" id="3.40.525.10">
    <property type="entry name" value="CRAL-TRIO lipid binding domain"/>
    <property type="match status" value="1"/>
</dbReference>
<dbReference type="InterPro" id="IPR036865">
    <property type="entry name" value="CRAL-TRIO_dom_sf"/>
</dbReference>
<evidence type="ECO:0000313" key="3">
    <source>
        <dbReference type="EMBL" id="KAG2488035.1"/>
    </source>
</evidence>
<dbReference type="EMBL" id="JAEHOE010000088">
    <property type="protein sequence ID" value="KAG2488035.1"/>
    <property type="molecule type" value="Genomic_DNA"/>
</dbReference>
<dbReference type="PANTHER" id="PTHR10174:SF208">
    <property type="entry name" value="CRAL-TRIO DOMAIN-CONTAINING PROTEIN DDB_G0278031"/>
    <property type="match status" value="1"/>
</dbReference>
<protein>
    <recommendedName>
        <fullName evidence="1">CRAL-TRIO domain-containing protein</fullName>
    </recommendedName>
</protein>
<dbReference type="EMBL" id="JAEHOE010000088">
    <property type="protein sequence ID" value="KAG2488034.1"/>
    <property type="molecule type" value="Genomic_DNA"/>
</dbReference>
<sequence length="291" mass="32940">MAANAASRFDTAPPLPADLLERAAVELGETPQSREDGLRALHEYYDAHPQERPHRMDAPYLLMFLRHAKFDTAQARGRLDAMERWLRDCGDEIGDVTKIRGTDFVELYGQGFMGVLTSDRRTRDGSCIHLLLPHKMVPLQDPSLLLRWSVWVLMRGVHDPYIQVCGQVIVESVEHYSLFQALRFRQVPREVTQKNLRFAQECMPFRLRGIWVTHMPAWVGVLLAIVRPFLSSKLRPRVRLLGSSPSELAALVDLALLPRELGGSHADAGQEWFRAQLRAEAEAAEGQGEAE</sequence>
<dbReference type="PANTHER" id="PTHR10174">
    <property type="entry name" value="ALPHA-TOCOPHEROL TRANSFER PROTEIN-RELATED"/>
    <property type="match status" value="1"/>
</dbReference>
<dbReference type="GO" id="GO:0016020">
    <property type="term" value="C:membrane"/>
    <property type="evidence" value="ECO:0007669"/>
    <property type="project" value="TreeGrafter"/>
</dbReference>
<name>A0A836BT77_9CHLO</name>
<dbReference type="Proteomes" id="UP000612055">
    <property type="component" value="Unassembled WGS sequence"/>
</dbReference>